<dbReference type="SUPFAM" id="SSF51182">
    <property type="entry name" value="RmlC-like cupins"/>
    <property type="match status" value="1"/>
</dbReference>
<dbReference type="Gene3D" id="2.60.120.10">
    <property type="entry name" value="Jelly Rolls"/>
    <property type="match status" value="1"/>
</dbReference>
<reference evidence="1 2" key="1">
    <citation type="submission" date="2018-10" db="EMBL/GenBank/DDBJ databases">
        <title>Pseudomonas leptonychotis sp. nov., isolated from Weddell seals in Antarctica.</title>
        <authorList>
            <person name="Novakova D."/>
            <person name="Svec P."/>
            <person name="Kralova S."/>
            <person name="Kristofova L."/>
            <person name="Zeman M."/>
            <person name="Pantucek R."/>
            <person name="Maslanova I."/>
            <person name="Sedlacek I."/>
        </authorList>
    </citation>
    <scope>NUCLEOTIDE SEQUENCE [LARGE SCALE GENOMIC DNA]</scope>
    <source>
        <strain evidence="1 2">CCM 8849</strain>
    </source>
</reference>
<dbReference type="OrthoDB" id="5732427at2"/>
<sequence length="187" mass="21258">MNSLSRFVEHVQSIWGPLSSEVVAGCQQQLDELLKAPATEPWLADLRQRALAQQEMYRDSVNGFVLLAHTEPEGLYRPPHDHGRSWVIYAVQHGEIEMTTYAKVQAPDGQVKLVKRSVTRVCAGQTQVYLPGDIHDTRCISGPAVLFRFTERDLKKEDKEARKLTRYIEQEGDWVPASQCAPQWLES</sequence>
<organism evidence="1 2">
    <name type="scientific">Pseudomonas leptonychotis</name>
    <dbReference type="NCBI Taxonomy" id="2448482"/>
    <lineage>
        <taxon>Bacteria</taxon>
        <taxon>Pseudomonadati</taxon>
        <taxon>Pseudomonadota</taxon>
        <taxon>Gammaproteobacteria</taxon>
        <taxon>Pseudomonadales</taxon>
        <taxon>Pseudomonadaceae</taxon>
        <taxon>Pseudomonas</taxon>
    </lineage>
</organism>
<dbReference type="Proteomes" id="UP000307541">
    <property type="component" value="Unassembled WGS sequence"/>
</dbReference>
<dbReference type="RefSeq" id="WP_136665763.1">
    <property type="nucleotide sequence ID" value="NZ_RFLV01000004.1"/>
</dbReference>
<keyword evidence="2" id="KW-1185">Reference proteome</keyword>
<dbReference type="InterPro" id="IPR014710">
    <property type="entry name" value="RmlC-like_jellyroll"/>
</dbReference>
<protein>
    <recommendedName>
        <fullName evidence="3">Cysteine dioxygenase</fullName>
    </recommendedName>
</protein>
<gene>
    <name evidence="1" type="ORF">D8779_17565</name>
</gene>
<accession>A0A4T1ZSH7</accession>
<dbReference type="AlphaFoldDB" id="A0A4T1ZSH7"/>
<dbReference type="EMBL" id="RFLV01000004">
    <property type="protein sequence ID" value="TIH07153.1"/>
    <property type="molecule type" value="Genomic_DNA"/>
</dbReference>
<evidence type="ECO:0000313" key="1">
    <source>
        <dbReference type="EMBL" id="TIH07153.1"/>
    </source>
</evidence>
<name>A0A4T1ZSH7_9PSED</name>
<evidence type="ECO:0000313" key="2">
    <source>
        <dbReference type="Proteomes" id="UP000307541"/>
    </source>
</evidence>
<comment type="caution">
    <text evidence="1">The sequence shown here is derived from an EMBL/GenBank/DDBJ whole genome shotgun (WGS) entry which is preliminary data.</text>
</comment>
<proteinExistence type="predicted"/>
<dbReference type="InterPro" id="IPR011051">
    <property type="entry name" value="RmlC_Cupin_sf"/>
</dbReference>
<evidence type="ECO:0008006" key="3">
    <source>
        <dbReference type="Google" id="ProtNLM"/>
    </source>
</evidence>